<feature type="compositionally biased region" description="Basic and acidic residues" evidence="1">
    <location>
        <begin position="1"/>
        <end position="14"/>
    </location>
</feature>
<name>A0A1B0FAK9_GLOMM</name>
<proteinExistence type="predicted"/>
<feature type="region of interest" description="Disordered" evidence="1">
    <location>
        <begin position="1"/>
        <end position="36"/>
    </location>
</feature>
<dbReference type="VEuPathDB" id="VectorBase:GMOY000546"/>
<dbReference type="EMBL" id="CCAG010013537">
    <property type="status" value="NOT_ANNOTATED_CDS"/>
    <property type="molecule type" value="Genomic_DNA"/>
</dbReference>
<reference evidence="2" key="1">
    <citation type="submission" date="2020-05" db="UniProtKB">
        <authorList>
            <consortium name="EnsemblMetazoa"/>
        </authorList>
    </citation>
    <scope>IDENTIFICATION</scope>
    <source>
        <strain evidence="2">Yale</strain>
    </source>
</reference>
<protein>
    <submittedName>
        <fullName evidence="2">Uncharacterized protein</fullName>
    </submittedName>
</protein>
<evidence type="ECO:0000256" key="1">
    <source>
        <dbReference type="SAM" id="MobiDB-lite"/>
    </source>
</evidence>
<keyword evidence="3" id="KW-1185">Reference proteome</keyword>
<dbReference type="AlphaFoldDB" id="A0A1B0FAK9"/>
<accession>A0A1B0FAK9</accession>
<organism evidence="2 3">
    <name type="scientific">Glossina morsitans morsitans</name>
    <name type="common">Savannah tsetse fly</name>
    <dbReference type="NCBI Taxonomy" id="37546"/>
    <lineage>
        <taxon>Eukaryota</taxon>
        <taxon>Metazoa</taxon>
        <taxon>Ecdysozoa</taxon>
        <taxon>Arthropoda</taxon>
        <taxon>Hexapoda</taxon>
        <taxon>Insecta</taxon>
        <taxon>Pterygota</taxon>
        <taxon>Neoptera</taxon>
        <taxon>Endopterygota</taxon>
        <taxon>Diptera</taxon>
        <taxon>Brachycera</taxon>
        <taxon>Muscomorpha</taxon>
        <taxon>Hippoboscoidea</taxon>
        <taxon>Glossinidae</taxon>
        <taxon>Glossina</taxon>
    </lineage>
</organism>
<evidence type="ECO:0000313" key="2">
    <source>
        <dbReference type="EnsemblMetazoa" id="GMOY000546-PA"/>
    </source>
</evidence>
<evidence type="ECO:0000313" key="3">
    <source>
        <dbReference type="Proteomes" id="UP000092444"/>
    </source>
</evidence>
<dbReference type="EnsemblMetazoa" id="GMOY000546-RA">
    <property type="protein sequence ID" value="GMOY000546-PA"/>
    <property type="gene ID" value="GMOY000546"/>
</dbReference>
<dbReference type="Proteomes" id="UP000092444">
    <property type="component" value="Unassembled WGS sequence"/>
</dbReference>
<sequence length="65" mass="7429">MKILSREERNRESTNTDNRSSGQALKRGYSSRHEKTNNFQAFGHALQNLPGLKTIAIKEISLEKK</sequence>